<sequence>MKSIVWQLNKLKPKEKYVLEYLLTNSHTNPIGYYYLPEEYMTADLNLARTNVEEAINGLVEKGLIVYDYSASTVAIANYKNYFGFDMNSMSLDIFDTMPISGAFRKCFRWLSDCISGEKAIQIVHHEKVRESLMMEIDSTDSDEIYYTGFDMFWAVYPRKTGRDKALENYMKLVKINGVEQEDLVKAAVNYNFDYKDFIASRVLFLECADQFLEPERRLYSKYIDEIETRVCSREELDGVMEDCPF</sequence>
<dbReference type="RefSeq" id="WP_074816355.1">
    <property type="nucleotide sequence ID" value="NZ_FOJX01000009.1"/>
</dbReference>
<reference evidence="1 2" key="1">
    <citation type="submission" date="2016-10" db="EMBL/GenBank/DDBJ databases">
        <authorList>
            <person name="de Groot N.N."/>
        </authorList>
    </citation>
    <scope>NUCLEOTIDE SEQUENCE [LARGE SCALE GENOMIC DNA]</scope>
    <source>
        <strain evidence="1 2">L14</strain>
    </source>
</reference>
<dbReference type="Proteomes" id="UP000183843">
    <property type="component" value="Unassembled WGS sequence"/>
</dbReference>
<organism evidence="1 2">
    <name type="scientific">Selenomonas ruminantium</name>
    <dbReference type="NCBI Taxonomy" id="971"/>
    <lineage>
        <taxon>Bacteria</taxon>
        <taxon>Bacillati</taxon>
        <taxon>Bacillota</taxon>
        <taxon>Negativicutes</taxon>
        <taxon>Selenomonadales</taxon>
        <taxon>Selenomonadaceae</taxon>
        <taxon>Selenomonas</taxon>
    </lineage>
</organism>
<proteinExistence type="predicted"/>
<evidence type="ECO:0008006" key="3">
    <source>
        <dbReference type="Google" id="ProtNLM"/>
    </source>
</evidence>
<evidence type="ECO:0000313" key="2">
    <source>
        <dbReference type="Proteomes" id="UP000183843"/>
    </source>
</evidence>
<name>A0A1I0Y4M4_SELRU</name>
<evidence type="ECO:0000313" key="1">
    <source>
        <dbReference type="EMBL" id="SFB07378.1"/>
    </source>
</evidence>
<accession>A0A1I0Y4M4</accession>
<gene>
    <name evidence="1" type="ORF">SAMN05216587_10969</name>
</gene>
<protein>
    <recommendedName>
        <fullName evidence="3">Helix-turn-helix domain-containing protein</fullName>
    </recommendedName>
</protein>
<dbReference type="EMBL" id="FOJX01000009">
    <property type="protein sequence ID" value="SFB07378.1"/>
    <property type="molecule type" value="Genomic_DNA"/>
</dbReference>
<dbReference type="AlphaFoldDB" id="A0A1I0Y4M4"/>